<feature type="compositionally biased region" description="Polar residues" evidence="1">
    <location>
        <begin position="493"/>
        <end position="503"/>
    </location>
</feature>
<protein>
    <submittedName>
        <fullName evidence="2">Uncharacterized protein</fullName>
    </submittedName>
</protein>
<evidence type="ECO:0000313" key="2">
    <source>
        <dbReference type="EMBL" id="USP75575.1"/>
    </source>
</evidence>
<feature type="compositionally biased region" description="Polar residues" evidence="1">
    <location>
        <begin position="121"/>
        <end position="143"/>
    </location>
</feature>
<dbReference type="Proteomes" id="UP001056012">
    <property type="component" value="Chromosome 2"/>
</dbReference>
<feature type="region of interest" description="Disordered" evidence="1">
    <location>
        <begin position="73"/>
        <end position="143"/>
    </location>
</feature>
<gene>
    <name evidence="2" type="ORF">yc1106_02849</name>
</gene>
<name>A0A9Q8Z5K7_CURCL</name>
<organism evidence="2 3">
    <name type="scientific">Curvularia clavata</name>
    <dbReference type="NCBI Taxonomy" id="95742"/>
    <lineage>
        <taxon>Eukaryota</taxon>
        <taxon>Fungi</taxon>
        <taxon>Dikarya</taxon>
        <taxon>Ascomycota</taxon>
        <taxon>Pezizomycotina</taxon>
        <taxon>Dothideomycetes</taxon>
        <taxon>Pleosporomycetidae</taxon>
        <taxon>Pleosporales</taxon>
        <taxon>Pleosporineae</taxon>
        <taxon>Pleosporaceae</taxon>
        <taxon>Curvularia</taxon>
    </lineage>
</organism>
<dbReference type="EMBL" id="CP089275">
    <property type="protein sequence ID" value="USP75575.1"/>
    <property type="molecule type" value="Genomic_DNA"/>
</dbReference>
<accession>A0A9Q8Z5K7</accession>
<dbReference type="AlphaFoldDB" id="A0A9Q8Z5K7"/>
<proteinExistence type="predicted"/>
<reference evidence="2" key="1">
    <citation type="submission" date="2021-12" db="EMBL/GenBank/DDBJ databases">
        <title>Curvularia clavata genome.</title>
        <authorList>
            <person name="Cao Y."/>
        </authorList>
    </citation>
    <scope>NUCLEOTIDE SEQUENCE</scope>
    <source>
        <strain evidence="2">Yc1106</strain>
    </source>
</reference>
<feature type="compositionally biased region" description="Basic and acidic residues" evidence="1">
    <location>
        <begin position="532"/>
        <end position="549"/>
    </location>
</feature>
<dbReference type="OrthoDB" id="6079484at2759"/>
<evidence type="ECO:0000313" key="3">
    <source>
        <dbReference type="Proteomes" id="UP001056012"/>
    </source>
</evidence>
<dbReference type="Gene3D" id="2.40.70.10">
    <property type="entry name" value="Acid Proteases"/>
    <property type="match status" value="2"/>
</dbReference>
<keyword evidence="3" id="KW-1185">Reference proteome</keyword>
<dbReference type="VEuPathDB" id="FungiDB:yc1106_02849"/>
<feature type="region of interest" description="Disordered" evidence="1">
    <location>
        <begin position="491"/>
        <end position="549"/>
    </location>
</feature>
<dbReference type="InterPro" id="IPR021109">
    <property type="entry name" value="Peptidase_aspartic_dom_sf"/>
</dbReference>
<feature type="compositionally biased region" description="Basic and acidic residues" evidence="1">
    <location>
        <begin position="73"/>
        <end position="87"/>
    </location>
</feature>
<evidence type="ECO:0000256" key="1">
    <source>
        <dbReference type="SAM" id="MobiDB-lite"/>
    </source>
</evidence>
<sequence>MHKKQHFGEPCKEVEIVAIKCLASERCRGCEEEDTQLRRADSRAEHTGHFDYAGAGAWIKDFEYQTFWENKIDHKEQPKKNHVDKGSADLPNNGSDPQSGTIRNIQQQPSPPASTWPAQLPPNTSLWTFLQNGDSPPQSLASGLQLPSTEALDFTTQNWKTGYRLVKKNDIVHGLPITFEGDPGPATVMAVPDSGSSYNVMSLKLALLLGHRLEWKKSETIEVRFLDDVPTVCTAIVQANCRFAKTFAFDWKMRCTFLVLPSLVEDLIMSASFLEKTATFTKFRNPLVQISLRTPQLLRVCAMGAIHGRLTCCIDGESVLALPDSGSDIDIISLAYATKRGLKWHDTLEEVMFADGRIKTPRGKFEAQLALGSMACLIEFEEYDDFDEFSSKQTTSEELMHNGPVIPSHDVVNIESRNTPVLNIICTTFYILDGITVDVLIGAKSLESLQVYTLHTNYLDSFAGDTAANNLHRITLASKIRKCVDNLIPSPGQRPSQASSLEEQLNEADQQENARREEVSSRISQMTGEARANLEREEEDKRREYENYRNHLIRSWRS</sequence>
<dbReference type="CDD" id="cd00303">
    <property type="entry name" value="retropepsin_like"/>
    <property type="match status" value="2"/>
</dbReference>
<feature type="compositionally biased region" description="Polar residues" evidence="1">
    <location>
        <begin position="90"/>
        <end position="108"/>
    </location>
</feature>